<evidence type="ECO:0000313" key="2">
    <source>
        <dbReference type="Proteomes" id="UP000265520"/>
    </source>
</evidence>
<dbReference type="EMBL" id="LXQA010826861">
    <property type="protein sequence ID" value="MCI72866.1"/>
    <property type="molecule type" value="Genomic_DNA"/>
</dbReference>
<accession>A0A392UK96</accession>
<proteinExistence type="predicted"/>
<sequence length="46" mass="5059">RNFFAPGAATKLTWQQIFDFRASGAISIKKPYFYHCSFASGATSAP</sequence>
<reference evidence="1 2" key="1">
    <citation type="journal article" date="2018" name="Front. Plant Sci.">
        <title>Red Clover (Trifolium pratense) and Zigzag Clover (T. medium) - A Picture of Genomic Similarities and Differences.</title>
        <authorList>
            <person name="Dluhosova J."/>
            <person name="Istvanek J."/>
            <person name="Nedelnik J."/>
            <person name="Repkova J."/>
        </authorList>
    </citation>
    <scope>NUCLEOTIDE SEQUENCE [LARGE SCALE GENOMIC DNA]</scope>
    <source>
        <strain evidence="2">cv. 10/8</strain>
        <tissue evidence="1">Leaf</tissue>
    </source>
</reference>
<feature type="non-terminal residue" evidence="1">
    <location>
        <position position="1"/>
    </location>
</feature>
<keyword evidence="2" id="KW-1185">Reference proteome</keyword>
<dbReference type="AlphaFoldDB" id="A0A392UK96"/>
<comment type="caution">
    <text evidence="1">The sequence shown here is derived from an EMBL/GenBank/DDBJ whole genome shotgun (WGS) entry which is preliminary data.</text>
</comment>
<protein>
    <submittedName>
        <fullName evidence="1">Uncharacterized protein</fullName>
    </submittedName>
</protein>
<name>A0A392UK96_9FABA</name>
<dbReference type="Proteomes" id="UP000265520">
    <property type="component" value="Unassembled WGS sequence"/>
</dbReference>
<organism evidence="1 2">
    <name type="scientific">Trifolium medium</name>
    <dbReference type="NCBI Taxonomy" id="97028"/>
    <lineage>
        <taxon>Eukaryota</taxon>
        <taxon>Viridiplantae</taxon>
        <taxon>Streptophyta</taxon>
        <taxon>Embryophyta</taxon>
        <taxon>Tracheophyta</taxon>
        <taxon>Spermatophyta</taxon>
        <taxon>Magnoliopsida</taxon>
        <taxon>eudicotyledons</taxon>
        <taxon>Gunneridae</taxon>
        <taxon>Pentapetalae</taxon>
        <taxon>rosids</taxon>
        <taxon>fabids</taxon>
        <taxon>Fabales</taxon>
        <taxon>Fabaceae</taxon>
        <taxon>Papilionoideae</taxon>
        <taxon>50 kb inversion clade</taxon>
        <taxon>NPAAA clade</taxon>
        <taxon>Hologalegina</taxon>
        <taxon>IRL clade</taxon>
        <taxon>Trifolieae</taxon>
        <taxon>Trifolium</taxon>
    </lineage>
</organism>
<evidence type="ECO:0000313" key="1">
    <source>
        <dbReference type="EMBL" id="MCI72866.1"/>
    </source>
</evidence>